<organism evidence="6 7">
    <name type="scientific">Meganyctiphanes norvegica</name>
    <name type="common">Northern krill</name>
    <name type="synonym">Thysanopoda norvegica</name>
    <dbReference type="NCBI Taxonomy" id="48144"/>
    <lineage>
        <taxon>Eukaryota</taxon>
        <taxon>Metazoa</taxon>
        <taxon>Ecdysozoa</taxon>
        <taxon>Arthropoda</taxon>
        <taxon>Crustacea</taxon>
        <taxon>Multicrustacea</taxon>
        <taxon>Malacostraca</taxon>
        <taxon>Eumalacostraca</taxon>
        <taxon>Eucarida</taxon>
        <taxon>Euphausiacea</taxon>
        <taxon>Euphausiidae</taxon>
        <taxon>Meganyctiphanes</taxon>
    </lineage>
</organism>
<dbReference type="SMART" id="SM00115">
    <property type="entry name" value="CASc"/>
    <property type="match status" value="1"/>
</dbReference>
<evidence type="ECO:0000313" key="6">
    <source>
        <dbReference type="EMBL" id="CAL4122104.1"/>
    </source>
</evidence>
<dbReference type="InterPro" id="IPR002138">
    <property type="entry name" value="Pept_C14_p10"/>
</dbReference>
<dbReference type="PROSITE" id="PS50207">
    <property type="entry name" value="CASPASE_P10"/>
    <property type="match status" value="1"/>
</dbReference>
<dbReference type="PRINTS" id="PR00376">
    <property type="entry name" value="IL1BCENZYME"/>
</dbReference>
<dbReference type="PANTHER" id="PTHR48169:SF1">
    <property type="entry name" value="ASTROCYTIC PHOSPHOPROTEIN PEA-15"/>
    <property type="match status" value="1"/>
</dbReference>
<comment type="similarity">
    <text evidence="1 3">Belongs to the peptidase C14A family.</text>
</comment>
<dbReference type="PANTHER" id="PTHR48169">
    <property type="entry name" value="DED DOMAIN-CONTAINING PROTEIN"/>
    <property type="match status" value="1"/>
</dbReference>
<dbReference type="InterPro" id="IPR029030">
    <property type="entry name" value="Caspase-like_dom_sf"/>
</dbReference>
<keyword evidence="2" id="KW-0053">Apoptosis</keyword>
<dbReference type="GO" id="GO:0004197">
    <property type="term" value="F:cysteine-type endopeptidase activity"/>
    <property type="evidence" value="ECO:0007669"/>
    <property type="project" value="InterPro"/>
</dbReference>
<dbReference type="EMBL" id="CAXKWB010019551">
    <property type="protein sequence ID" value="CAL4122104.1"/>
    <property type="molecule type" value="Genomic_DNA"/>
</dbReference>
<dbReference type="GO" id="GO:0006508">
    <property type="term" value="P:proteolysis"/>
    <property type="evidence" value="ECO:0007669"/>
    <property type="project" value="InterPro"/>
</dbReference>
<evidence type="ECO:0000313" key="7">
    <source>
        <dbReference type="Proteomes" id="UP001497623"/>
    </source>
</evidence>
<evidence type="ECO:0000256" key="1">
    <source>
        <dbReference type="ARBA" id="ARBA00010134"/>
    </source>
</evidence>
<feature type="non-terminal residue" evidence="6">
    <location>
        <position position="1"/>
    </location>
</feature>
<dbReference type="Proteomes" id="UP001497623">
    <property type="component" value="Unassembled WGS sequence"/>
</dbReference>
<dbReference type="PROSITE" id="PS50208">
    <property type="entry name" value="CASPASE_P20"/>
    <property type="match status" value="1"/>
</dbReference>
<proteinExistence type="inferred from homology"/>
<keyword evidence="7" id="KW-1185">Reference proteome</keyword>
<name>A0AAV2RDX9_MEGNR</name>
<dbReference type="InterPro" id="IPR011600">
    <property type="entry name" value="Pept_C14_caspase"/>
</dbReference>
<dbReference type="AlphaFoldDB" id="A0AAV2RDX9"/>
<evidence type="ECO:0000256" key="3">
    <source>
        <dbReference type="RuleBase" id="RU003971"/>
    </source>
</evidence>
<sequence length="486" mass="55470">ENMDVSWLQEATPEARVRLLFLINNGDPLECGEGFREECKNDASTAQAAAKLSLKKNTMEDIDNELKKRISAILSSEIKPVPHGTPCGEYEINKDEIDFLVFDSACKYLKIQVPSTDTERFTVLYQKFNFSEKELNTLLPLDAEKLRYIDVAQSLDAETIWSVWEEIQDNEEIFDPAITITKPQSVALKEALFLMIVRQLQIKVKINRVYTGKLVNILKKCNVNNAIIDQFRCYPQTANALVPSGFCTIFSVLENRKGAEVEINKISGTFESLNFVVHDKIDPKLDDIEHMKAELSKPKYMFYSSLVCWFISHGDSQKVQLKDGEINRSELLQKFSNLKNFNKKPKIVFMASCLGDKHVTLKIGNGFFVAADAKSGGFLNIPDSIRDITAVHSEMDRLVAYSTLDWHYAYRSEEEGSIYVDRVCNLLKQEENRGRNITEVLEETAEELHQILFSEENISDLHLKQGCKYESTLQKTFKVPCVNEKL</sequence>
<dbReference type="GO" id="GO:0043067">
    <property type="term" value="P:regulation of programmed cell death"/>
    <property type="evidence" value="ECO:0007669"/>
    <property type="project" value="UniProtKB-ARBA"/>
</dbReference>
<accession>A0AAV2RDX9</accession>
<evidence type="ECO:0000259" key="4">
    <source>
        <dbReference type="PROSITE" id="PS50207"/>
    </source>
</evidence>
<comment type="caution">
    <text evidence="6">The sequence shown here is derived from an EMBL/GenBank/DDBJ whole genome shotgun (WGS) entry which is preliminary data.</text>
</comment>
<protein>
    <recommendedName>
        <fullName evidence="8">Caspase-8</fullName>
    </recommendedName>
</protein>
<dbReference type="Gene3D" id="3.40.50.1460">
    <property type="match status" value="1"/>
</dbReference>
<reference evidence="6 7" key="1">
    <citation type="submission" date="2024-05" db="EMBL/GenBank/DDBJ databases">
        <authorList>
            <person name="Wallberg A."/>
        </authorList>
    </citation>
    <scope>NUCLEOTIDE SEQUENCE [LARGE SCALE GENOMIC DNA]</scope>
</reference>
<dbReference type="GO" id="GO:0051604">
    <property type="term" value="P:protein maturation"/>
    <property type="evidence" value="ECO:0007669"/>
    <property type="project" value="UniProtKB-ARBA"/>
</dbReference>
<dbReference type="GO" id="GO:0006915">
    <property type="term" value="P:apoptotic process"/>
    <property type="evidence" value="ECO:0007669"/>
    <property type="project" value="UniProtKB-KW"/>
</dbReference>
<dbReference type="GO" id="GO:0005737">
    <property type="term" value="C:cytoplasm"/>
    <property type="evidence" value="ECO:0007669"/>
    <property type="project" value="UniProtKB-ARBA"/>
</dbReference>
<feature type="domain" description="Caspase family p10" evidence="4">
    <location>
        <begin position="387"/>
        <end position="429"/>
    </location>
</feature>
<evidence type="ECO:0000259" key="5">
    <source>
        <dbReference type="PROSITE" id="PS50208"/>
    </source>
</evidence>
<gene>
    <name evidence="6" type="ORF">MNOR_LOCUS22826</name>
</gene>
<evidence type="ECO:0000256" key="2">
    <source>
        <dbReference type="ARBA" id="ARBA00022703"/>
    </source>
</evidence>
<dbReference type="InterPro" id="IPR015917">
    <property type="entry name" value="Pept_C14A"/>
</dbReference>
<dbReference type="Pfam" id="PF00656">
    <property type="entry name" value="Peptidase_C14"/>
    <property type="match status" value="1"/>
</dbReference>
<feature type="domain" description="Caspase family p20" evidence="5">
    <location>
        <begin position="250"/>
        <end position="357"/>
    </location>
</feature>
<evidence type="ECO:0008006" key="8">
    <source>
        <dbReference type="Google" id="ProtNLM"/>
    </source>
</evidence>
<dbReference type="InterPro" id="IPR001309">
    <property type="entry name" value="Pept_C14_p20"/>
</dbReference>
<dbReference type="SUPFAM" id="SSF52129">
    <property type="entry name" value="Caspase-like"/>
    <property type="match status" value="1"/>
</dbReference>